<dbReference type="SUPFAM" id="SSF54928">
    <property type="entry name" value="RNA-binding domain, RBD"/>
    <property type="match status" value="1"/>
</dbReference>
<accession>A0AAV5CXB9</accession>
<proteinExistence type="inferred from homology"/>
<evidence type="ECO:0000256" key="2">
    <source>
        <dbReference type="PROSITE-ProRule" id="PRU00176"/>
    </source>
</evidence>
<comment type="similarity">
    <text evidence="1">Belongs to the RRM CPSF6/7 family.</text>
</comment>
<evidence type="ECO:0000313" key="5">
    <source>
        <dbReference type="EMBL" id="GJN02640.1"/>
    </source>
</evidence>
<keyword evidence="6" id="KW-1185">Reference proteome</keyword>
<reference evidence="5" key="2">
    <citation type="submission" date="2021-12" db="EMBL/GenBank/DDBJ databases">
        <title>Resequencing data analysis of finger millet.</title>
        <authorList>
            <person name="Hatakeyama M."/>
            <person name="Aluri S."/>
            <person name="Balachadran M.T."/>
            <person name="Sivarajan S.R."/>
            <person name="Poveda L."/>
            <person name="Shimizu-Inatsugi R."/>
            <person name="Schlapbach R."/>
            <person name="Sreeman S.M."/>
            <person name="Shimizu K.K."/>
        </authorList>
    </citation>
    <scope>NUCLEOTIDE SEQUENCE</scope>
</reference>
<evidence type="ECO:0000256" key="3">
    <source>
        <dbReference type="SAM" id="MobiDB-lite"/>
    </source>
</evidence>
<protein>
    <recommendedName>
        <fullName evidence="4">RRM domain-containing protein</fullName>
    </recommendedName>
</protein>
<dbReference type="PANTHER" id="PTHR23204">
    <property type="entry name" value="CLEAVAGE AND POLYADENYLATION SPECIFIC FACTOR"/>
    <property type="match status" value="1"/>
</dbReference>
<dbReference type="GO" id="GO:0005634">
    <property type="term" value="C:nucleus"/>
    <property type="evidence" value="ECO:0007669"/>
    <property type="project" value="UniProtKB-SubCell"/>
</dbReference>
<organism evidence="5 6">
    <name type="scientific">Eleusine coracana subsp. coracana</name>
    <dbReference type="NCBI Taxonomy" id="191504"/>
    <lineage>
        <taxon>Eukaryota</taxon>
        <taxon>Viridiplantae</taxon>
        <taxon>Streptophyta</taxon>
        <taxon>Embryophyta</taxon>
        <taxon>Tracheophyta</taxon>
        <taxon>Spermatophyta</taxon>
        <taxon>Magnoliopsida</taxon>
        <taxon>Liliopsida</taxon>
        <taxon>Poales</taxon>
        <taxon>Poaceae</taxon>
        <taxon>PACMAD clade</taxon>
        <taxon>Chloridoideae</taxon>
        <taxon>Cynodonteae</taxon>
        <taxon>Eleusininae</taxon>
        <taxon>Eleusine</taxon>
    </lineage>
</organism>
<feature type="region of interest" description="Disordered" evidence="3">
    <location>
        <begin position="105"/>
        <end position="132"/>
    </location>
</feature>
<feature type="compositionally biased region" description="Basic and acidic residues" evidence="3">
    <location>
        <begin position="362"/>
        <end position="372"/>
    </location>
</feature>
<dbReference type="PROSITE" id="PS50102">
    <property type="entry name" value="RRM"/>
    <property type="match status" value="1"/>
</dbReference>
<feature type="compositionally biased region" description="Basic and acidic residues" evidence="3">
    <location>
        <begin position="288"/>
        <end position="331"/>
    </location>
</feature>
<dbReference type="GO" id="GO:0003723">
    <property type="term" value="F:RNA binding"/>
    <property type="evidence" value="ECO:0007669"/>
    <property type="project" value="UniProtKB-UniRule"/>
</dbReference>
<comment type="caution">
    <text evidence="5">The sequence shown here is derived from an EMBL/GenBank/DDBJ whole genome shotgun (WGS) entry which is preliminary data.</text>
</comment>
<reference evidence="5" key="1">
    <citation type="journal article" date="2018" name="DNA Res.">
        <title>Multiple hybrid de novo genome assembly of finger millet, an orphan allotetraploid crop.</title>
        <authorList>
            <person name="Hatakeyama M."/>
            <person name="Aluri S."/>
            <person name="Balachadran M.T."/>
            <person name="Sivarajan S.R."/>
            <person name="Patrignani A."/>
            <person name="Gruter S."/>
            <person name="Poveda L."/>
            <person name="Shimizu-Inatsugi R."/>
            <person name="Baeten J."/>
            <person name="Francoijs K.J."/>
            <person name="Nataraja K.N."/>
            <person name="Reddy Y.A.N."/>
            <person name="Phadnis S."/>
            <person name="Ravikumar R.L."/>
            <person name="Schlapbach R."/>
            <person name="Sreeman S.M."/>
            <person name="Shimizu K.K."/>
        </authorList>
    </citation>
    <scope>NUCLEOTIDE SEQUENCE</scope>
</reference>
<feature type="region of interest" description="Disordered" evidence="3">
    <location>
        <begin position="237"/>
        <end position="372"/>
    </location>
</feature>
<evidence type="ECO:0000313" key="6">
    <source>
        <dbReference type="Proteomes" id="UP001054889"/>
    </source>
</evidence>
<dbReference type="InterPro" id="IPR035979">
    <property type="entry name" value="RBD_domain_sf"/>
</dbReference>
<gene>
    <name evidence="5" type="primary">ga20011</name>
    <name evidence="5" type="ORF">PR202_ga20011</name>
</gene>
<sequence length="372" mass="41231">MTPPQREPRGSSSSSPPGRRLYISELHWWTTDAEVEAALALVPDAAPELSDLYFFSDKITGKSRGVCRAEFRTCAAAAAAAAALNGRDFNGRNCVASLSRPPTLNRLSDDFDAETPVRAAPNPSRGRGGSSAAQIRGNVGQIMGDRPALAPLPQQSMALRPHGLPFRGGGYGGFAAPPLGQFNPGMGAGMIPQAVAPHMNSAFLAACGMAMHGPGMWHDQVMGGDIWRAPPWNFRGCQLPLRQPPPTMQEQQQHAEGGYGKGQGMRRGRPGRSDETGIGNVRSFPARRQSDHDGGDLYKERDREERSQRRERSPENEREPERHRDEGDQRRGNRRRYHEYDEDDDDDDRRMWAKARSQSRNDGYDDHPRKRR</sequence>
<dbReference type="Gene3D" id="3.30.70.330">
    <property type="match status" value="1"/>
</dbReference>
<dbReference type="GO" id="GO:0006397">
    <property type="term" value="P:mRNA processing"/>
    <property type="evidence" value="ECO:0007669"/>
    <property type="project" value="UniProtKB-KW"/>
</dbReference>
<dbReference type="Pfam" id="PF00076">
    <property type="entry name" value="RRM_1"/>
    <property type="match status" value="1"/>
</dbReference>
<name>A0AAV5CXB9_ELECO</name>
<evidence type="ECO:0000256" key="1">
    <source>
        <dbReference type="ARBA" id="ARBA00006265"/>
    </source>
</evidence>
<dbReference type="Proteomes" id="UP001054889">
    <property type="component" value="Unassembled WGS sequence"/>
</dbReference>
<dbReference type="AlphaFoldDB" id="A0AAV5CXB9"/>
<dbReference type="InterPro" id="IPR000504">
    <property type="entry name" value="RRM_dom"/>
</dbReference>
<evidence type="ECO:0000259" key="4">
    <source>
        <dbReference type="PROSITE" id="PS50102"/>
    </source>
</evidence>
<dbReference type="InterPro" id="IPR034772">
    <property type="entry name" value="CPSF6/7"/>
</dbReference>
<keyword evidence="2" id="KW-0694">RNA-binding</keyword>
<dbReference type="SMART" id="SM00360">
    <property type="entry name" value="RRM"/>
    <property type="match status" value="1"/>
</dbReference>
<feature type="domain" description="RRM" evidence="4">
    <location>
        <begin position="19"/>
        <end position="101"/>
    </location>
</feature>
<dbReference type="InterPro" id="IPR012677">
    <property type="entry name" value="Nucleotide-bd_a/b_plait_sf"/>
</dbReference>
<dbReference type="EMBL" id="BQKI01000009">
    <property type="protein sequence ID" value="GJN02640.1"/>
    <property type="molecule type" value="Genomic_DNA"/>
</dbReference>